<proteinExistence type="predicted"/>
<protein>
    <recommendedName>
        <fullName evidence="4">Lipoprotein</fullName>
    </recommendedName>
</protein>
<evidence type="ECO:0008006" key="4">
    <source>
        <dbReference type="Google" id="ProtNLM"/>
    </source>
</evidence>
<organism evidence="2 3">
    <name type="scientific">Mycolicibacterium arabiense</name>
    <dbReference type="NCBI Taxonomy" id="1286181"/>
    <lineage>
        <taxon>Bacteria</taxon>
        <taxon>Bacillati</taxon>
        <taxon>Actinomycetota</taxon>
        <taxon>Actinomycetes</taxon>
        <taxon>Mycobacteriales</taxon>
        <taxon>Mycobacteriaceae</taxon>
        <taxon>Mycolicibacterium</taxon>
    </lineage>
</organism>
<evidence type="ECO:0000313" key="3">
    <source>
        <dbReference type="Proteomes" id="UP000467428"/>
    </source>
</evidence>
<geneLocation type="plasmid" evidence="3">
    <name>pjcm18538 dna</name>
</geneLocation>
<dbReference type="RefSeq" id="WP_163920202.1">
    <property type="nucleotide sequence ID" value="NZ_AP022593.1"/>
</dbReference>
<dbReference type="KEGG" id="marz:MARA_40870"/>
<evidence type="ECO:0000256" key="1">
    <source>
        <dbReference type="SAM" id="SignalP"/>
    </source>
</evidence>
<feature type="signal peptide" evidence="1">
    <location>
        <begin position="1"/>
        <end position="26"/>
    </location>
</feature>
<dbReference type="EMBL" id="AP022593">
    <property type="protein sequence ID" value="BBY50619.1"/>
    <property type="molecule type" value="Genomic_DNA"/>
</dbReference>
<sequence length="139" mass="13789">MMLIRAVCASVAVVAAMPFGAGVACAAPAVVGKTYADAKSAIADSGGTAVVESRVGDRKAESDCVVTSVRDSDFLDSSGKSQGKNVLVDLNCYATYASAVFPGYSLGSPEGRADYGAALAKKRAAQAKQAGGTGSNASG</sequence>
<keyword evidence="3" id="KW-1185">Reference proteome</keyword>
<feature type="chain" id="PRO_5029632871" description="Lipoprotein" evidence="1">
    <location>
        <begin position="27"/>
        <end position="139"/>
    </location>
</feature>
<accession>A0A7I7S2Y0</accession>
<name>A0A7I7S2Y0_9MYCO</name>
<reference evidence="2 3" key="1">
    <citation type="journal article" date="2019" name="Emerg. Microbes Infect.">
        <title>Comprehensive subspecies identification of 175 nontuberculous mycobacteria species based on 7547 genomic profiles.</title>
        <authorList>
            <person name="Matsumoto Y."/>
            <person name="Kinjo T."/>
            <person name="Motooka D."/>
            <person name="Nabeya D."/>
            <person name="Jung N."/>
            <person name="Uechi K."/>
            <person name="Horii T."/>
            <person name="Iida T."/>
            <person name="Fujita J."/>
            <person name="Nakamura S."/>
        </authorList>
    </citation>
    <scope>NUCLEOTIDE SEQUENCE [LARGE SCALE GENOMIC DNA]</scope>
    <source>
        <strain evidence="2 3">JCM 18538</strain>
    </source>
</reference>
<dbReference type="Proteomes" id="UP000467428">
    <property type="component" value="Chromosome"/>
</dbReference>
<dbReference type="PROSITE" id="PS51257">
    <property type="entry name" value="PROKAR_LIPOPROTEIN"/>
    <property type="match status" value="1"/>
</dbReference>
<dbReference type="AlphaFoldDB" id="A0A7I7S2Y0"/>
<keyword evidence="1" id="KW-0732">Signal</keyword>
<gene>
    <name evidence="2" type="ORF">MARA_40870</name>
</gene>
<evidence type="ECO:0000313" key="2">
    <source>
        <dbReference type="EMBL" id="BBY50619.1"/>
    </source>
</evidence>